<dbReference type="Pfam" id="PF03911">
    <property type="entry name" value="Sec61_beta"/>
    <property type="match status" value="1"/>
</dbReference>
<evidence type="ECO:0000256" key="6">
    <source>
        <dbReference type="ARBA" id="ARBA00023010"/>
    </source>
</evidence>
<evidence type="ECO:0000256" key="1">
    <source>
        <dbReference type="ARBA" id="ARBA00006103"/>
    </source>
</evidence>
<evidence type="ECO:0000313" key="11">
    <source>
        <dbReference type="Proteomes" id="UP000015354"/>
    </source>
</evidence>
<name>S9USQ9_9TRYP</name>
<evidence type="ECO:0000256" key="7">
    <source>
        <dbReference type="ARBA" id="ARBA00023136"/>
    </source>
</evidence>
<dbReference type="GO" id="GO:0012505">
    <property type="term" value="C:endomembrane system"/>
    <property type="evidence" value="ECO:0007669"/>
    <property type="project" value="UniProtKB-SubCell"/>
</dbReference>
<dbReference type="GO" id="GO:0015031">
    <property type="term" value="P:protein transport"/>
    <property type="evidence" value="ECO:0007669"/>
    <property type="project" value="UniProtKB-KW"/>
</dbReference>
<keyword evidence="7 9" id="KW-0472">Membrane</keyword>
<evidence type="ECO:0000256" key="4">
    <source>
        <dbReference type="ARBA" id="ARBA00022927"/>
    </source>
</evidence>
<proteinExistence type="inferred from homology"/>
<comment type="subcellular location">
    <subcellularLocation>
        <location evidence="8">Endomembrane system</location>
        <topology evidence="8">Single-pass membrane protein</topology>
    </subcellularLocation>
</comment>
<dbReference type="EMBL" id="ATMH01003085">
    <property type="protein sequence ID" value="EPY31938.1"/>
    <property type="molecule type" value="Genomic_DNA"/>
</dbReference>
<keyword evidence="4" id="KW-0653">Protein transport</keyword>
<keyword evidence="11" id="KW-1185">Reference proteome</keyword>
<evidence type="ECO:0000313" key="10">
    <source>
        <dbReference type="EMBL" id="EPY31938.1"/>
    </source>
</evidence>
<sequence length="55" mass="5883">MKTVRRNPGAGPRGGVSDLEVVGIPVQPMQLLVSSAAFIISVILLHFFFKMVGSN</sequence>
<accession>S9USQ9</accession>
<gene>
    <name evidence="10" type="ORF">STCU_03085</name>
</gene>
<evidence type="ECO:0000256" key="9">
    <source>
        <dbReference type="SAM" id="Phobius"/>
    </source>
</evidence>
<dbReference type="Proteomes" id="UP000015354">
    <property type="component" value="Unassembled WGS sequence"/>
</dbReference>
<organism evidence="10 11">
    <name type="scientific">Strigomonas culicis</name>
    <dbReference type="NCBI Taxonomy" id="28005"/>
    <lineage>
        <taxon>Eukaryota</taxon>
        <taxon>Discoba</taxon>
        <taxon>Euglenozoa</taxon>
        <taxon>Kinetoplastea</taxon>
        <taxon>Metakinetoplastina</taxon>
        <taxon>Trypanosomatida</taxon>
        <taxon>Trypanosomatidae</taxon>
        <taxon>Strigomonadinae</taxon>
        <taxon>Strigomonas</taxon>
    </lineage>
</organism>
<feature type="transmembrane region" description="Helical" evidence="9">
    <location>
        <begin position="29"/>
        <end position="49"/>
    </location>
</feature>
<evidence type="ECO:0000256" key="8">
    <source>
        <dbReference type="ARBA" id="ARBA00037847"/>
    </source>
</evidence>
<keyword evidence="3 9" id="KW-0812">Transmembrane</keyword>
<protein>
    <recommendedName>
        <fullName evidence="12">Protein transport protein Sec61 subunit beta</fullName>
    </recommendedName>
</protein>
<keyword evidence="2" id="KW-0813">Transport</keyword>
<dbReference type="OrthoDB" id="5401193at2759"/>
<comment type="caution">
    <text evidence="10">The sequence shown here is derived from an EMBL/GenBank/DDBJ whole genome shotgun (WGS) entry which is preliminary data.</text>
</comment>
<evidence type="ECO:0000256" key="3">
    <source>
        <dbReference type="ARBA" id="ARBA00022692"/>
    </source>
</evidence>
<evidence type="ECO:0000256" key="2">
    <source>
        <dbReference type="ARBA" id="ARBA00022448"/>
    </source>
</evidence>
<keyword evidence="5 9" id="KW-1133">Transmembrane helix</keyword>
<dbReference type="AlphaFoldDB" id="S9USQ9"/>
<evidence type="ECO:0000256" key="5">
    <source>
        <dbReference type="ARBA" id="ARBA00022989"/>
    </source>
</evidence>
<reference evidence="10 11" key="1">
    <citation type="journal article" date="2013" name="PLoS ONE">
        <title>Predicting the Proteins of Angomonas deanei, Strigomonas culicis and Their Respective Endosymbionts Reveals New Aspects of the Trypanosomatidae Family.</title>
        <authorList>
            <person name="Motta M.C."/>
            <person name="Martins A.C."/>
            <person name="de Souza S.S."/>
            <person name="Catta-Preta C.M."/>
            <person name="Silva R."/>
            <person name="Klein C.C."/>
            <person name="de Almeida L.G."/>
            <person name="de Lima Cunha O."/>
            <person name="Ciapina L.P."/>
            <person name="Brocchi M."/>
            <person name="Colabardini A.C."/>
            <person name="de Araujo Lima B."/>
            <person name="Machado C.R."/>
            <person name="de Almeida Soares C.M."/>
            <person name="Probst C.M."/>
            <person name="de Menezes C.B."/>
            <person name="Thompson C.E."/>
            <person name="Bartholomeu D.C."/>
            <person name="Gradia D.F."/>
            <person name="Pavoni D.P."/>
            <person name="Grisard E.C."/>
            <person name="Fantinatti-Garboggini F."/>
            <person name="Marchini F.K."/>
            <person name="Rodrigues-Luiz G.F."/>
            <person name="Wagner G."/>
            <person name="Goldman G.H."/>
            <person name="Fietto J.L."/>
            <person name="Elias M.C."/>
            <person name="Goldman M.H."/>
            <person name="Sagot M.F."/>
            <person name="Pereira M."/>
            <person name="Stoco P.H."/>
            <person name="de Mendonca-Neto R.P."/>
            <person name="Teixeira S.M."/>
            <person name="Maciel T.E."/>
            <person name="de Oliveira Mendes T.A."/>
            <person name="Urmenyi T.P."/>
            <person name="de Souza W."/>
            <person name="Schenkman S."/>
            <person name="de Vasconcelos A.T."/>
        </authorList>
    </citation>
    <scope>NUCLEOTIDE SEQUENCE [LARGE SCALE GENOMIC DNA]</scope>
</reference>
<evidence type="ECO:0008006" key="12">
    <source>
        <dbReference type="Google" id="ProtNLM"/>
    </source>
</evidence>
<dbReference type="InterPro" id="IPR016482">
    <property type="entry name" value="SecG/Sec61-beta/Sbh"/>
</dbReference>
<comment type="similarity">
    <text evidence="1">Belongs to the SEC61-beta family.</text>
</comment>
<keyword evidence="6" id="KW-0811">Translocation</keyword>